<accession>A0A5C3NTG6</accession>
<sequence length="307" mass="34103">MSGSLYFILATVLAIMIIYVNAAPIPIDGGGDDVLGHNYNTRLVLVNRRDYPGSTQYSEEERALIAPLHEDARAEDFAKARENGLQFMANRAREVYGLLEDLVRREHIPPADRVMKTGGIVVAGWSYAGIWMQALLCYVHTFPVHDIDLSRYVRRVICYDVASVLSGYAPPAQDPYNPLFDPMLAEDEILGTFSLWVSGYFSHGDSPDMYERRRPLEHPPPTASTLRPDDLAACVYAPPGEAGGSDFNLMFSALSSGLFIGATSSCGGSWVLRNIQIVTIEKGNHFAHWDYPDWAMRALIGDEEVVR</sequence>
<gene>
    <name evidence="2" type="ORF">K466DRAFT_668161</name>
</gene>
<feature type="chain" id="PRO_5022921392" description="AB hydrolase-1 domain-containing protein" evidence="1">
    <location>
        <begin position="23"/>
        <end position="307"/>
    </location>
</feature>
<proteinExistence type="predicted"/>
<dbReference type="Proteomes" id="UP000308197">
    <property type="component" value="Unassembled WGS sequence"/>
</dbReference>
<evidence type="ECO:0000256" key="1">
    <source>
        <dbReference type="SAM" id="SignalP"/>
    </source>
</evidence>
<evidence type="ECO:0000313" key="3">
    <source>
        <dbReference type="Proteomes" id="UP000308197"/>
    </source>
</evidence>
<evidence type="ECO:0008006" key="4">
    <source>
        <dbReference type="Google" id="ProtNLM"/>
    </source>
</evidence>
<dbReference type="SUPFAM" id="SSF53474">
    <property type="entry name" value="alpha/beta-Hydrolases"/>
    <property type="match status" value="1"/>
</dbReference>
<dbReference type="EMBL" id="ML212091">
    <property type="protein sequence ID" value="TFK79290.1"/>
    <property type="molecule type" value="Genomic_DNA"/>
</dbReference>
<keyword evidence="1" id="KW-0732">Signal</keyword>
<keyword evidence="3" id="KW-1185">Reference proteome</keyword>
<evidence type="ECO:0000313" key="2">
    <source>
        <dbReference type="EMBL" id="TFK79290.1"/>
    </source>
</evidence>
<dbReference type="InParanoid" id="A0A5C3NTG6"/>
<protein>
    <recommendedName>
        <fullName evidence="4">AB hydrolase-1 domain-containing protein</fullName>
    </recommendedName>
</protein>
<feature type="signal peptide" evidence="1">
    <location>
        <begin position="1"/>
        <end position="22"/>
    </location>
</feature>
<reference evidence="2 3" key="1">
    <citation type="journal article" date="2019" name="Nat. Ecol. Evol.">
        <title>Megaphylogeny resolves global patterns of mushroom evolution.</title>
        <authorList>
            <person name="Varga T."/>
            <person name="Krizsan K."/>
            <person name="Foldi C."/>
            <person name="Dima B."/>
            <person name="Sanchez-Garcia M."/>
            <person name="Sanchez-Ramirez S."/>
            <person name="Szollosi G.J."/>
            <person name="Szarkandi J.G."/>
            <person name="Papp V."/>
            <person name="Albert L."/>
            <person name="Andreopoulos W."/>
            <person name="Angelini C."/>
            <person name="Antonin V."/>
            <person name="Barry K.W."/>
            <person name="Bougher N.L."/>
            <person name="Buchanan P."/>
            <person name="Buyck B."/>
            <person name="Bense V."/>
            <person name="Catcheside P."/>
            <person name="Chovatia M."/>
            <person name="Cooper J."/>
            <person name="Damon W."/>
            <person name="Desjardin D."/>
            <person name="Finy P."/>
            <person name="Geml J."/>
            <person name="Haridas S."/>
            <person name="Hughes K."/>
            <person name="Justo A."/>
            <person name="Karasinski D."/>
            <person name="Kautmanova I."/>
            <person name="Kiss B."/>
            <person name="Kocsube S."/>
            <person name="Kotiranta H."/>
            <person name="LaButti K.M."/>
            <person name="Lechner B.E."/>
            <person name="Liimatainen K."/>
            <person name="Lipzen A."/>
            <person name="Lukacs Z."/>
            <person name="Mihaltcheva S."/>
            <person name="Morgado L.N."/>
            <person name="Niskanen T."/>
            <person name="Noordeloos M.E."/>
            <person name="Ohm R.A."/>
            <person name="Ortiz-Santana B."/>
            <person name="Ovrebo C."/>
            <person name="Racz N."/>
            <person name="Riley R."/>
            <person name="Savchenko A."/>
            <person name="Shiryaev A."/>
            <person name="Soop K."/>
            <person name="Spirin V."/>
            <person name="Szebenyi C."/>
            <person name="Tomsovsky M."/>
            <person name="Tulloss R.E."/>
            <person name="Uehling J."/>
            <person name="Grigoriev I.V."/>
            <person name="Vagvolgyi C."/>
            <person name="Papp T."/>
            <person name="Martin F.M."/>
            <person name="Miettinen O."/>
            <person name="Hibbett D.S."/>
            <person name="Nagy L.G."/>
        </authorList>
    </citation>
    <scope>NUCLEOTIDE SEQUENCE [LARGE SCALE GENOMIC DNA]</scope>
    <source>
        <strain evidence="2 3">HHB13444</strain>
    </source>
</reference>
<name>A0A5C3NTG6_9APHY</name>
<dbReference type="InterPro" id="IPR029058">
    <property type="entry name" value="AB_hydrolase_fold"/>
</dbReference>
<dbReference type="AlphaFoldDB" id="A0A5C3NTG6"/>
<organism evidence="2 3">
    <name type="scientific">Polyporus arcularius HHB13444</name>
    <dbReference type="NCBI Taxonomy" id="1314778"/>
    <lineage>
        <taxon>Eukaryota</taxon>
        <taxon>Fungi</taxon>
        <taxon>Dikarya</taxon>
        <taxon>Basidiomycota</taxon>
        <taxon>Agaricomycotina</taxon>
        <taxon>Agaricomycetes</taxon>
        <taxon>Polyporales</taxon>
        <taxon>Polyporaceae</taxon>
        <taxon>Polyporus</taxon>
    </lineage>
</organism>